<evidence type="ECO:0000313" key="2">
    <source>
        <dbReference type="EMBL" id="TQV83404.1"/>
    </source>
</evidence>
<name>A0A545U1T9_9PROT</name>
<sequence length="83" mass="9150">MRSTPPTRRWVVIGLVSALGLAGCGKKGKLSPPEGEEDLYTYPRAYPKASSQVPGWDDDKPRQNTAPDNISIFPGERTKTKTY</sequence>
<dbReference type="EMBL" id="VHSH01000001">
    <property type="protein sequence ID" value="TQV83404.1"/>
    <property type="molecule type" value="Genomic_DNA"/>
</dbReference>
<feature type="region of interest" description="Disordered" evidence="1">
    <location>
        <begin position="46"/>
        <end position="83"/>
    </location>
</feature>
<dbReference type="AlphaFoldDB" id="A0A545U1T9"/>
<dbReference type="Proteomes" id="UP000315252">
    <property type="component" value="Unassembled WGS sequence"/>
</dbReference>
<evidence type="ECO:0000313" key="3">
    <source>
        <dbReference type="Proteomes" id="UP000315252"/>
    </source>
</evidence>
<keyword evidence="3" id="KW-1185">Reference proteome</keyword>
<organism evidence="2 3">
    <name type="scientific">Denitrobaculum tricleocarpae</name>
    <dbReference type="NCBI Taxonomy" id="2591009"/>
    <lineage>
        <taxon>Bacteria</taxon>
        <taxon>Pseudomonadati</taxon>
        <taxon>Pseudomonadota</taxon>
        <taxon>Alphaproteobacteria</taxon>
        <taxon>Rhodospirillales</taxon>
        <taxon>Rhodospirillaceae</taxon>
        <taxon>Denitrobaculum</taxon>
    </lineage>
</organism>
<keyword evidence="2" id="KW-0449">Lipoprotein</keyword>
<comment type="caution">
    <text evidence="2">The sequence shown here is derived from an EMBL/GenBank/DDBJ whole genome shotgun (WGS) entry which is preliminary data.</text>
</comment>
<protein>
    <submittedName>
        <fullName evidence="2">Lipoprotein</fullName>
    </submittedName>
</protein>
<evidence type="ECO:0000256" key="1">
    <source>
        <dbReference type="SAM" id="MobiDB-lite"/>
    </source>
</evidence>
<proteinExistence type="predicted"/>
<reference evidence="2 3" key="1">
    <citation type="submission" date="2019-06" db="EMBL/GenBank/DDBJ databases">
        <title>Whole genome sequence for Rhodospirillaceae sp. R148.</title>
        <authorList>
            <person name="Wang G."/>
        </authorList>
    </citation>
    <scope>NUCLEOTIDE SEQUENCE [LARGE SCALE GENOMIC DNA]</scope>
    <source>
        <strain evidence="2 3">R148</strain>
    </source>
</reference>
<accession>A0A545U1T9</accession>
<dbReference type="PROSITE" id="PS51257">
    <property type="entry name" value="PROKAR_LIPOPROTEIN"/>
    <property type="match status" value="1"/>
</dbReference>
<gene>
    <name evidence="2" type="ORF">FKG95_02055</name>
</gene>
<dbReference type="RefSeq" id="WP_142894641.1">
    <property type="nucleotide sequence ID" value="NZ_ML660052.1"/>
</dbReference>